<dbReference type="InterPro" id="IPR012338">
    <property type="entry name" value="Beta-lactam/transpept-like"/>
</dbReference>
<gene>
    <name evidence="18" type="ORF">EDC35_103300</name>
</gene>
<sequence length="378" mass="41183">MKSAFTLFWFFLCAFPALVLGAQPPIPGPPELPVKGYVLIDFNSGKTLAEMNADERLEPASLTKIMTAYTVFRELAGGKIQLTDQVLISEKSWRTGGSKMFVEVGKQVSVEDLLKGMIIQSGNDAAVALAEHVAGSVESFADLMNAHAKRLGMTASHFTNPNGLPDPDLYTTARDMARVTLALIAEFPQYYAWYKSLDFTYNKITQPNRNPLLKRDPTADGVKTGYTKAAGYCLIGSAKRDDMRLVSVVMGSASPNARAEASLALLNYGFRFYESHVLYPVGQPIETLRAWGGNLEKLPVGPGSTVAAIIPRGTYDQLSAHIEKTSDFRAPIASGAQVGDVVVMQGDDEIMRVPLVALEELAQGNLWQQARDSVLQLF</sequence>
<reference evidence="18 19" key="1">
    <citation type="submission" date="2019-03" db="EMBL/GenBank/DDBJ databases">
        <title>Genomic Encyclopedia of Type Strains, Phase IV (KMG-IV): sequencing the most valuable type-strain genomes for metagenomic binning, comparative biology and taxonomic classification.</title>
        <authorList>
            <person name="Goeker M."/>
        </authorList>
    </citation>
    <scope>NUCLEOTIDE SEQUENCE [LARGE SCALE GENOMIC DNA]</scope>
    <source>
        <strain evidence="18 19">DSM 13587</strain>
    </source>
</reference>
<keyword evidence="7 16" id="KW-0732">Signal</keyword>
<keyword evidence="8" id="KW-0378">Hydrolase</keyword>
<feature type="domain" description="Peptidase S11 D-Ala-D-Ala carboxypeptidase A C-terminal" evidence="17">
    <location>
        <begin position="273"/>
        <end position="363"/>
    </location>
</feature>
<dbReference type="GO" id="GO:0008360">
    <property type="term" value="P:regulation of cell shape"/>
    <property type="evidence" value="ECO:0007669"/>
    <property type="project" value="UniProtKB-KW"/>
</dbReference>
<keyword evidence="6" id="KW-0645">Protease</keyword>
<proteinExistence type="inferred from homology"/>
<evidence type="ECO:0000256" key="5">
    <source>
        <dbReference type="ARBA" id="ARBA00022645"/>
    </source>
</evidence>
<feature type="active site" evidence="13">
    <location>
        <position position="121"/>
    </location>
</feature>
<dbReference type="Gene3D" id="3.40.710.10">
    <property type="entry name" value="DD-peptidase/beta-lactamase superfamily"/>
    <property type="match status" value="1"/>
</dbReference>
<dbReference type="GO" id="GO:0006508">
    <property type="term" value="P:proteolysis"/>
    <property type="evidence" value="ECO:0007669"/>
    <property type="project" value="UniProtKB-KW"/>
</dbReference>
<dbReference type="GO" id="GO:0009252">
    <property type="term" value="P:peptidoglycan biosynthetic process"/>
    <property type="evidence" value="ECO:0007669"/>
    <property type="project" value="UniProtKB-UniPathway"/>
</dbReference>
<dbReference type="PRINTS" id="PR00725">
    <property type="entry name" value="DADACBPTASE1"/>
</dbReference>
<name>A0A4R3N263_9GAMM</name>
<accession>A0A4R3N263</accession>
<comment type="similarity">
    <text evidence="3 15">Belongs to the peptidase S11 family.</text>
</comment>
<dbReference type="PANTHER" id="PTHR21581">
    <property type="entry name" value="D-ALANYL-D-ALANINE CARBOXYPEPTIDASE"/>
    <property type="match status" value="1"/>
</dbReference>
<dbReference type="InterPro" id="IPR015956">
    <property type="entry name" value="Peniciliin-bd_prot_C_sf"/>
</dbReference>
<evidence type="ECO:0000256" key="9">
    <source>
        <dbReference type="ARBA" id="ARBA00022960"/>
    </source>
</evidence>
<dbReference type="AlphaFoldDB" id="A0A4R3N263"/>
<protein>
    <recommendedName>
        <fullName evidence="4">serine-type D-Ala-D-Ala carboxypeptidase</fullName>
        <ecNumber evidence="4">3.4.16.4</ecNumber>
    </recommendedName>
</protein>
<comment type="caution">
    <text evidence="18">The sequence shown here is derived from an EMBL/GenBank/DDBJ whole genome shotgun (WGS) entry which is preliminary data.</text>
</comment>
<evidence type="ECO:0000313" key="18">
    <source>
        <dbReference type="EMBL" id="TCT22201.1"/>
    </source>
</evidence>
<dbReference type="GO" id="GO:0071555">
    <property type="term" value="P:cell wall organization"/>
    <property type="evidence" value="ECO:0007669"/>
    <property type="project" value="UniProtKB-KW"/>
</dbReference>
<evidence type="ECO:0000256" key="8">
    <source>
        <dbReference type="ARBA" id="ARBA00022801"/>
    </source>
</evidence>
<dbReference type="PANTHER" id="PTHR21581:SF6">
    <property type="entry name" value="TRAFFICKING PROTEIN PARTICLE COMPLEX SUBUNIT 12"/>
    <property type="match status" value="1"/>
</dbReference>
<evidence type="ECO:0000256" key="11">
    <source>
        <dbReference type="ARBA" id="ARBA00023316"/>
    </source>
</evidence>
<dbReference type="SUPFAM" id="SSF69189">
    <property type="entry name" value="Penicillin-binding protein associated domain"/>
    <property type="match status" value="1"/>
</dbReference>
<dbReference type="EMBL" id="SMAO01000003">
    <property type="protein sequence ID" value="TCT22201.1"/>
    <property type="molecule type" value="Genomic_DNA"/>
</dbReference>
<evidence type="ECO:0000256" key="1">
    <source>
        <dbReference type="ARBA" id="ARBA00003217"/>
    </source>
</evidence>
<evidence type="ECO:0000256" key="15">
    <source>
        <dbReference type="RuleBase" id="RU004016"/>
    </source>
</evidence>
<comment type="catalytic activity">
    <reaction evidence="12">
        <text>Preferential cleavage: (Ac)2-L-Lys-D-Ala-|-D-Ala. Also transpeptidation of peptidyl-alanyl moieties that are N-acyl substituents of D-alanine.</text>
        <dbReference type="EC" id="3.4.16.4"/>
    </reaction>
</comment>
<evidence type="ECO:0000256" key="2">
    <source>
        <dbReference type="ARBA" id="ARBA00004752"/>
    </source>
</evidence>
<evidence type="ECO:0000313" key="19">
    <source>
        <dbReference type="Proteomes" id="UP000295717"/>
    </source>
</evidence>
<keyword evidence="10" id="KW-0573">Peptidoglycan synthesis</keyword>
<feature type="active site" description="Acyl-ester intermediate" evidence="13">
    <location>
        <position position="64"/>
    </location>
</feature>
<feature type="binding site" evidence="14">
    <location>
        <position position="223"/>
    </location>
    <ligand>
        <name>substrate</name>
    </ligand>
</feature>
<dbReference type="SMART" id="SM00936">
    <property type="entry name" value="PBP5_C"/>
    <property type="match status" value="1"/>
</dbReference>
<organism evidence="18 19">
    <name type="scientific">Thiobaca trueperi</name>
    <dbReference type="NCBI Taxonomy" id="127458"/>
    <lineage>
        <taxon>Bacteria</taxon>
        <taxon>Pseudomonadati</taxon>
        <taxon>Pseudomonadota</taxon>
        <taxon>Gammaproteobacteria</taxon>
        <taxon>Chromatiales</taxon>
        <taxon>Chromatiaceae</taxon>
        <taxon>Thiobaca</taxon>
    </lineage>
</organism>
<dbReference type="RefSeq" id="WP_132976597.1">
    <property type="nucleotide sequence ID" value="NZ_SMAO01000003.1"/>
</dbReference>
<keyword evidence="19" id="KW-1185">Reference proteome</keyword>
<dbReference type="InterPro" id="IPR001967">
    <property type="entry name" value="Peptidase_S11_N"/>
</dbReference>
<dbReference type="InterPro" id="IPR018044">
    <property type="entry name" value="Peptidase_S11"/>
</dbReference>
<dbReference type="Gene3D" id="2.60.410.10">
    <property type="entry name" value="D-Ala-D-Ala carboxypeptidase, C-terminal domain"/>
    <property type="match status" value="1"/>
</dbReference>
<evidence type="ECO:0000256" key="10">
    <source>
        <dbReference type="ARBA" id="ARBA00022984"/>
    </source>
</evidence>
<evidence type="ECO:0000256" key="12">
    <source>
        <dbReference type="ARBA" id="ARBA00034000"/>
    </source>
</evidence>
<comment type="function">
    <text evidence="1">Removes C-terminal D-alanyl residues from sugar-peptide cell wall precursors.</text>
</comment>
<evidence type="ECO:0000256" key="3">
    <source>
        <dbReference type="ARBA" id="ARBA00007164"/>
    </source>
</evidence>
<dbReference type="Pfam" id="PF00768">
    <property type="entry name" value="Peptidase_S11"/>
    <property type="match status" value="1"/>
</dbReference>
<dbReference type="SUPFAM" id="SSF56601">
    <property type="entry name" value="beta-lactamase/transpeptidase-like"/>
    <property type="match status" value="1"/>
</dbReference>
<keyword evidence="5 18" id="KW-0121">Carboxypeptidase</keyword>
<dbReference type="EC" id="3.4.16.4" evidence="4"/>
<dbReference type="OrthoDB" id="9795979at2"/>
<dbReference type="Pfam" id="PF07943">
    <property type="entry name" value="PBP5_C"/>
    <property type="match status" value="1"/>
</dbReference>
<evidence type="ECO:0000256" key="4">
    <source>
        <dbReference type="ARBA" id="ARBA00012448"/>
    </source>
</evidence>
<feature type="active site" description="Acyl-ester intermediate" evidence="13">
    <location>
        <position position="61"/>
    </location>
</feature>
<dbReference type="UniPathway" id="UPA00219"/>
<evidence type="ECO:0000256" key="13">
    <source>
        <dbReference type="PIRSR" id="PIRSR618044-1"/>
    </source>
</evidence>
<dbReference type="GO" id="GO:0009002">
    <property type="term" value="F:serine-type D-Ala-D-Ala carboxypeptidase activity"/>
    <property type="evidence" value="ECO:0007669"/>
    <property type="project" value="UniProtKB-EC"/>
</dbReference>
<keyword evidence="9" id="KW-0133">Cell shape</keyword>
<feature type="chain" id="PRO_5020188008" description="serine-type D-Ala-D-Ala carboxypeptidase" evidence="16">
    <location>
        <begin position="22"/>
        <end position="378"/>
    </location>
</feature>
<evidence type="ECO:0000256" key="6">
    <source>
        <dbReference type="ARBA" id="ARBA00022670"/>
    </source>
</evidence>
<evidence type="ECO:0000256" key="16">
    <source>
        <dbReference type="SAM" id="SignalP"/>
    </source>
</evidence>
<feature type="signal peptide" evidence="16">
    <location>
        <begin position="1"/>
        <end position="21"/>
    </location>
</feature>
<evidence type="ECO:0000259" key="17">
    <source>
        <dbReference type="SMART" id="SM00936"/>
    </source>
</evidence>
<evidence type="ECO:0000256" key="7">
    <source>
        <dbReference type="ARBA" id="ARBA00022729"/>
    </source>
</evidence>
<dbReference type="InterPro" id="IPR037167">
    <property type="entry name" value="Peptidase_S11_C_sf"/>
</dbReference>
<dbReference type="InterPro" id="IPR012907">
    <property type="entry name" value="Peptidase_S11_C"/>
</dbReference>
<keyword evidence="11" id="KW-0961">Cell wall biogenesis/degradation</keyword>
<comment type="pathway">
    <text evidence="2">Cell wall biogenesis; peptidoglycan biosynthesis.</text>
</comment>
<evidence type="ECO:0000256" key="14">
    <source>
        <dbReference type="PIRSR" id="PIRSR618044-2"/>
    </source>
</evidence>
<dbReference type="Proteomes" id="UP000295717">
    <property type="component" value="Unassembled WGS sequence"/>
</dbReference>